<feature type="transmembrane region" description="Helical" evidence="1">
    <location>
        <begin position="41"/>
        <end position="61"/>
    </location>
</feature>
<dbReference type="Proteomes" id="UP000611640">
    <property type="component" value="Chromosome"/>
</dbReference>
<evidence type="ECO:0000313" key="3">
    <source>
        <dbReference type="Proteomes" id="UP000611640"/>
    </source>
</evidence>
<keyword evidence="1" id="KW-0812">Transmembrane</keyword>
<organism evidence="2 3">
    <name type="scientific">Actinocatenispora thailandica</name>
    <dbReference type="NCBI Taxonomy" id="227318"/>
    <lineage>
        <taxon>Bacteria</taxon>
        <taxon>Bacillati</taxon>
        <taxon>Actinomycetota</taxon>
        <taxon>Actinomycetes</taxon>
        <taxon>Micromonosporales</taxon>
        <taxon>Micromonosporaceae</taxon>
        <taxon>Actinocatenispora</taxon>
    </lineage>
</organism>
<accession>A0A7R7DTI0</accession>
<sequence length="135" mass="15706">MTYVLELRKRYWRSPTMYLNAVIMAVLLVLGILFPPSAWPVYLLALIVFSVVIGSGVRFVGRMWIRLDRGRVYVDDMQWGRRQMDRSQVAQIVVGGRVWRVESRDGSILRLRTEWSDGELDLLAQELKVPLIRQA</sequence>
<keyword evidence="1" id="KW-1133">Transmembrane helix</keyword>
<feature type="transmembrane region" description="Helical" evidence="1">
    <location>
        <begin position="17"/>
        <end position="35"/>
    </location>
</feature>
<keyword evidence="1" id="KW-0472">Membrane</keyword>
<evidence type="ECO:0000256" key="1">
    <source>
        <dbReference type="SAM" id="Phobius"/>
    </source>
</evidence>
<dbReference type="EMBL" id="AP023355">
    <property type="protein sequence ID" value="BCJ37528.1"/>
    <property type="molecule type" value="Genomic_DNA"/>
</dbReference>
<gene>
    <name evidence="2" type="ORF">Athai_50310</name>
</gene>
<name>A0A7R7DTI0_9ACTN</name>
<evidence type="ECO:0000313" key="2">
    <source>
        <dbReference type="EMBL" id="BCJ37528.1"/>
    </source>
</evidence>
<dbReference type="RefSeq" id="WP_203966768.1">
    <property type="nucleotide sequence ID" value="NZ_AP023355.1"/>
</dbReference>
<evidence type="ECO:0008006" key="4">
    <source>
        <dbReference type="Google" id="ProtNLM"/>
    </source>
</evidence>
<proteinExistence type="predicted"/>
<dbReference type="KEGG" id="atl:Athai_50310"/>
<dbReference type="AlphaFoldDB" id="A0A7R7DTI0"/>
<protein>
    <recommendedName>
        <fullName evidence="4">PH domain-containing protein</fullName>
    </recommendedName>
</protein>
<reference evidence="2 3" key="1">
    <citation type="submission" date="2020-08" db="EMBL/GenBank/DDBJ databases">
        <title>Whole genome shotgun sequence of Actinocatenispora thailandica NBRC 105041.</title>
        <authorList>
            <person name="Komaki H."/>
            <person name="Tamura T."/>
        </authorList>
    </citation>
    <scope>NUCLEOTIDE SEQUENCE [LARGE SCALE GENOMIC DNA]</scope>
    <source>
        <strain evidence="2 3">NBRC 105041</strain>
    </source>
</reference>
<keyword evidence="3" id="KW-1185">Reference proteome</keyword>